<proteinExistence type="predicted"/>
<name>A0A975UBI5_9VIBR</name>
<sequence length="180" mass="21070">MSVDESCREPSFDIHHQLWTLRVSTARPTEFQLYHAGQMLYQGRLELTNNGEQLDLSAAEWKFRHRAERIEQWCQWHHSDRLSLNMNYFFHQQSEQPAVVIEYLARNSIPTRLDIRHVIQPVTAQPSPIAAASRELPAPSSQHWQRARHGLPSDFIRQAAKTDLFREAFSATQWIVLEKV</sequence>
<dbReference type="AlphaFoldDB" id="A0A975UBI5"/>
<dbReference type="Proteomes" id="UP000694232">
    <property type="component" value="Chromosome 1"/>
</dbReference>
<reference evidence="1" key="1">
    <citation type="submission" date="2021-06" db="EMBL/GenBank/DDBJ databases">
        <title>Vibrio nov. sp., novel gut bacterium isolated from Yellow Sea oyster.</title>
        <authorList>
            <person name="Muhammad N."/>
            <person name="Nguyen T.H."/>
            <person name="Lee Y.-J."/>
            <person name="Ko J."/>
            <person name="Kim S.-G."/>
        </authorList>
    </citation>
    <scope>NUCLEOTIDE SEQUENCE</scope>
    <source>
        <strain evidence="1">OG9-811</strain>
    </source>
</reference>
<accession>A0A975UBI5</accession>
<evidence type="ECO:0000313" key="2">
    <source>
        <dbReference type="Proteomes" id="UP000694232"/>
    </source>
</evidence>
<dbReference type="EMBL" id="CP076643">
    <property type="protein sequence ID" value="QXO17459.1"/>
    <property type="molecule type" value="Genomic_DNA"/>
</dbReference>
<dbReference type="RefSeq" id="WP_218562585.1">
    <property type="nucleotide sequence ID" value="NZ_CP076643.1"/>
</dbReference>
<gene>
    <name evidence="1" type="ORF">KNV97_19125</name>
</gene>
<keyword evidence="2" id="KW-1185">Reference proteome</keyword>
<evidence type="ECO:0000313" key="1">
    <source>
        <dbReference type="EMBL" id="QXO17459.1"/>
    </source>
</evidence>
<organism evidence="1 2">
    <name type="scientific">Vibrio ostreae</name>
    <dbReference type="NCBI Taxonomy" id="2841925"/>
    <lineage>
        <taxon>Bacteria</taxon>
        <taxon>Pseudomonadati</taxon>
        <taxon>Pseudomonadota</taxon>
        <taxon>Gammaproteobacteria</taxon>
        <taxon>Vibrionales</taxon>
        <taxon>Vibrionaceae</taxon>
        <taxon>Vibrio</taxon>
    </lineage>
</organism>
<protein>
    <submittedName>
        <fullName evidence="1">Uncharacterized protein</fullName>
    </submittedName>
</protein>
<dbReference type="KEGG" id="vos:KNV97_19125"/>